<evidence type="ECO:0000313" key="2">
    <source>
        <dbReference type="Proteomes" id="UP001073122"/>
    </source>
</evidence>
<dbReference type="Proteomes" id="UP001073122">
    <property type="component" value="Unassembled WGS sequence"/>
</dbReference>
<accession>A0ABT3XVX9</accession>
<evidence type="ECO:0008006" key="3">
    <source>
        <dbReference type="Google" id="ProtNLM"/>
    </source>
</evidence>
<evidence type="ECO:0000313" key="1">
    <source>
        <dbReference type="EMBL" id="MCX8525792.1"/>
    </source>
</evidence>
<sequence>MNMNFGANKKLFLAAPSDFEINKRIKQNLEKFGFEVILHTYIYRWSIPPKDIIIHNYKKIIHKDRTYKTEIRKVRNEEWQKKYEQSIASDHKHFDYALFIRPDQYSLEFVKSIVAISDVSAAYQWDGMDRFPEVKEYTNLFSRFFVFDEHDLEAYPSFHFITNFYFEKNTSEDNIQDIFFIGSYLPERKELLNKVTKRFKHTGLRTNINIFSLDKKLRKEKNIFNIVDRFFTFEENQENVKKSKFVLDISNSVHHGLSFRTFESLGYKKKLITNNALVKQYDFYNPNNIFVFEDYEMKGLEEFIKTPYEDIPEDVYNKYSFENWIKYIFKIHPFTEITRP</sequence>
<gene>
    <name evidence="1" type="ORF">OF897_17900</name>
</gene>
<comment type="caution">
    <text evidence="1">The sequence shown here is derived from an EMBL/GenBank/DDBJ whole genome shotgun (WGS) entry which is preliminary data.</text>
</comment>
<dbReference type="EMBL" id="JAOVZW010000023">
    <property type="protein sequence ID" value="MCX8525792.1"/>
    <property type="molecule type" value="Genomic_DNA"/>
</dbReference>
<name>A0ABT3XVX9_9FLAO</name>
<organism evidence="1 2">
    <name type="scientific">Chryseobacterium formosus</name>
    <dbReference type="NCBI Taxonomy" id="1537363"/>
    <lineage>
        <taxon>Bacteria</taxon>
        <taxon>Pseudomonadati</taxon>
        <taxon>Bacteroidota</taxon>
        <taxon>Flavobacteriia</taxon>
        <taxon>Flavobacteriales</taxon>
        <taxon>Weeksellaceae</taxon>
        <taxon>Chryseobacterium group</taxon>
        <taxon>Chryseobacterium</taxon>
    </lineage>
</organism>
<proteinExistence type="predicted"/>
<protein>
    <recommendedName>
        <fullName evidence="3">Lipopolysaccharide biosynthesis protein</fullName>
    </recommendedName>
</protein>
<reference evidence="1" key="1">
    <citation type="submission" date="2022-10" db="EMBL/GenBank/DDBJ databases">
        <title>Chryseobacterium sp. nov., a novel bacterial species.</title>
        <authorList>
            <person name="Cao Y."/>
        </authorList>
    </citation>
    <scope>NUCLEOTIDE SEQUENCE</scope>
    <source>
        <strain evidence="1">CCTCC AB2015118</strain>
    </source>
</reference>
<keyword evidence="2" id="KW-1185">Reference proteome</keyword>
<dbReference type="RefSeq" id="WP_267267041.1">
    <property type="nucleotide sequence ID" value="NZ_JAOVZW010000023.1"/>
</dbReference>